<evidence type="ECO:0000259" key="2">
    <source>
        <dbReference type="PROSITE" id="PS51898"/>
    </source>
</evidence>
<dbReference type="AlphaFoldDB" id="A0A0V8QB98"/>
<dbReference type="EMBL" id="LNAM01000201">
    <property type="protein sequence ID" value="KSV57754.1"/>
    <property type="molecule type" value="Genomic_DNA"/>
</dbReference>
<feature type="domain" description="Tyr recombinase" evidence="2">
    <location>
        <begin position="3"/>
        <end position="187"/>
    </location>
</feature>
<dbReference type="Gene3D" id="1.10.443.10">
    <property type="entry name" value="Intergrase catalytic core"/>
    <property type="match status" value="1"/>
</dbReference>
<proteinExistence type="predicted"/>
<sequence length="194" mass="22233">MNKRCVALSDEQYRESIRLLREGFVLEGKIIKPNPRIATVAVLQASLGLRLGDVLQLNMGSFIKESGRWKLNIKEQKTGKVRDFTVPVEVYSFIQDYAINMGISAQAKLFDISERQVERHLNKVFSKMELPLRNYGSHSYRKYFASRIYLENEMNIELVRVLLQHSSVAVTQRYIGLSQKTVEDALAKTVAHLA</sequence>
<organism evidence="3 4">
    <name type="scientific">Acetivibrio ethanolgignens</name>
    <dbReference type="NCBI Taxonomy" id="290052"/>
    <lineage>
        <taxon>Bacteria</taxon>
        <taxon>Bacillati</taxon>
        <taxon>Bacillota</taxon>
        <taxon>Clostridia</taxon>
        <taxon>Eubacteriales</taxon>
        <taxon>Oscillospiraceae</taxon>
        <taxon>Acetivibrio</taxon>
    </lineage>
</organism>
<keyword evidence="1" id="KW-0233">DNA recombination</keyword>
<dbReference type="InterPro" id="IPR002104">
    <property type="entry name" value="Integrase_catalytic"/>
</dbReference>
<dbReference type="OrthoDB" id="87056at2"/>
<keyword evidence="4" id="KW-1185">Reference proteome</keyword>
<dbReference type="Pfam" id="PF00589">
    <property type="entry name" value="Phage_integrase"/>
    <property type="match status" value="1"/>
</dbReference>
<accession>A0A0V8QB98</accession>
<comment type="caution">
    <text evidence="3">The sequence shown here is derived from an EMBL/GenBank/DDBJ whole genome shotgun (WGS) entry which is preliminary data.</text>
</comment>
<gene>
    <name evidence="3" type="ORF">ASU35_15200</name>
</gene>
<dbReference type="PROSITE" id="PS51898">
    <property type="entry name" value="TYR_RECOMBINASE"/>
    <property type="match status" value="1"/>
</dbReference>
<dbReference type="Proteomes" id="UP000054874">
    <property type="component" value="Unassembled WGS sequence"/>
</dbReference>
<protein>
    <submittedName>
        <fullName evidence="3">Integrase</fullName>
    </submittedName>
</protein>
<dbReference type="RefSeq" id="WP_058353999.1">
    <property type="nucleotide sequence ID" value="NZ_CABMMD010000201.1"/>
</dbReference>
<dbReference type="InterPro" id="IPR011010">
    <property type="entry name" value="DNA_brk_join_enz"/>
</dbReference>
<evidence type="ECO:0000313" key="4">
    <source>
        <dbReference type="Proteomes" id="UP000054874"/>
    </source>
</evidence>
<reference evidence="3 4" key="1">
    <citation type="submission" date="2015-11" db="EMBL/GenBank/DDBJ databases">
        <title>Butyribacter intestini gen. nov., sp. nov., a butyric acid-producing bacterium of the family Lachnospiraceae isolated from the human faeces.</title>
        <authorList>
            <person name="Zou Y."/>
            <person name="Xue W."/>
            <person name="Luo G."/>
            <person name="Lv M."/>
        </authorList>
    </citation>
    <scope>NUCLEOTIDE SEQUENCE [LARGE SCALE GENOMIC DNA]</scope>
    <source>
        <strain evidence="3 4">ACET-33324</strain>
    </source>
</reference>
<dbReference type="InterPro" id="IPR013762">
    <property type="entry name" value="Integrase-like_cat_sf"/>
</dbReference>
<dbReference type="STRING" id="290052.ASU35_15200"/>
<dbReference type="GO" id="GO:0003677">
    <property type="term" value="F:DNA binding"/>
    <property type="evidence" value="ECO:0007669"/>
    <property type="project" value="InterPro"/>
</dbReference>
<evidence type="ECO:0000313" key="3">
    <source>
        <dbReference type="EMBL" id="KSV57754.1"/>
    </source>
</evidence>
<evidence type="ECO:0000256" key="1">
    <source>
        <dbReference type="ARBA" id="ARBA00023172"/>
    </source>
</evidence>
<name>A0A0V8QB98_9FIRM</name>
<dbReference type="SUPFAM" id="SSF56349">
    <property type="entry name" value="DNA breaking-rejoining enzymes"/>
    <property type="match status" value="1"/>
</dbReference>
<dbReference type="GO" id="GO:0006310">
    <property type="term" value="P:DNA recombination"/>
    <property type="evidence" value="ECO:0007669"/>
    <property type="project" value="UniProtKB-KW"/>
</dbReference>
<dbReference type="GO" id="GO:0015074">
    <property type="term" value="P:DNA integration"/>
    <property type="evidence" value="ECO:0007669"/>
    <property type="project" value="InterPro"/>
</dbReference>